<dbReference type="EMBL" id="MN739429">
    <property type="protein sequence ID" value="QHT04451.1"/>
    <property type="molecule type" value="Genomic_DNA"/>
</dbReference>
<sequence length="182" mass="21309">MENKIINQCKKCDKKYKSKTSLEKHEKKCKANDSKPSITIEETEKKENNYDVNMTFLEGNKVAVEVTKQDDDEDGEQVLKEILKPKVSPSYQQEIDKLQDLIEMFKTLPIPEKAESKDLTISQLKNIIAILMTQSQNLIKEMKQMSRRNSYFKNNIMLASFVLDKCRREVPESEEEFENMFT</sequence>
<organism evidence="2">
    <name type="scientific">viral metagenome</name>
    <dbReference type="NCBI Taxonomy" id="1070528"/>
    <lineage>
        <taxon>unclassified sequences</taxon>
        <taxon>metagenomes</taxon>
        <taxon>organismal metagenomes</taxon>
    </lineage>
</organism>
<accession>A0A6C0CIY4</accession>
<dbReference type="AlphaFoldDB" id="A0A6C0CIY4"/>
<reference evidence="2" key="1">
    <citation type="journal article" date="2020" name="Nature">
        <title>Giant virus diversity and host interactions through global metagenomics.</title>
        <authorList>
            <person name="Schulz F."/>
            <person name="Roux S."/>
            <person name="Paez-Espino D."/>
            <person name="Jungbluth S."/>
            <person name="Walsh D.A."/>
            <person name="Denef V.J."/>
            <person name="McMahon K.D."/>
            <person name="Konstantinidis K.T."/>
            <person name="Eloe-Fadrosh E.A."/>
            <person name="Kyrpides N.C."/>
            <person name="Woyke T."/>
        </authorList>
    </citation>
    <scope>NUCLEOTIDE SEQUENCE</scope>
    <source>
        <strain evidence="2">GVMAG-M-3300021185-45</strain>
    </source>
</reference>
<proteinExistence type="predicted"/>
<protein>
    <recommendedName>
        <fullName evidence="1">C2H2-type domain-containing protein</fullName>
    </recommendedName>
</protein>
<evidence type="ECO:0000313" key="2">
    <source>
        <dbReference type="EMBL" id="QHT04451.1"/>
    </source>
</evidence>
<dbReference type="InterPro" id="IPR013087">
    <property type="entry name" value="Znf_C2H2_type"/>
</dbReference>
<feature type="domain" description="C2H2-type" evidence="1">
    <location>
        <begin position="7"/>
        <end position="36"/>
    </location>
</feature>
<name>A0A6C0CIY4_9ZZZZ</name>
<dbReference type="PROSITE" id="PS50157">
    <property type="entry name" value="ZINC_FINGER_C2H2_2"/>
    <property type="match status" value="1"/>
</dbReference>
<evidence type="ECO:0000259" key="1">
    <source>
        <dbReference type="PROSITE" id="PS50157"/>
    </source>
</evidence>